<dbReference type="Gene3D" id="3.40.50.1820">
    <property type="entry name" value="alpha/beta hydrolase"/>
    <property type="match status" value="1"/>
</dbReference>
<proteinExistence type="inferred from homology"/>
<dbReference type="KEGG" id="dhe:111596213"/>
<dbReference type="InterPro" id="IPR042269">
    <property type="entry name" value="Ser_carbopepase_S28_SKS"/>
</dbReference>
<evidence type="ECO:0000256" key="4">
    <source>
        <dbReference type="ARBA" id="ARBA00022801"/>
    </source>
</evidence>
<organism evidence="6 7">
    <name type="scientific">Drosophila hydei</name>
    <name type="common">Fruit fly</name>
    <dbReference type="NCBI Taxonomy" id="7224"/>
    <lineage>
        <taxon>Eukaryota</taxon>
        <taxon>Metazoa</taxon>
        <taxon>Ecdysozoa</taxon>
        <taxon>Arthropoda</taxon>
        <taxon>Hexapoda</taxon>
        <taxon>Insecta</taxon>
        <taxon>Pterygota</taxon>
        <taxon>Neoptera</taxon>
        <taxon>Endopterygota</taxon>
        <taxon>Diptera</taxon>
        <taxon>Brachycera</taxon>
        <taxon>Muscomorpha</taxon>
        <taxon>Ephydroidea</taxon>
        <taxon>Drosophilidae</taxon>
        <taxon>Drosophila</taxon>
    </lineage>
</organism>
<dbReference type="Gene3D" id="1.20.120.980">
    <property type="entry name" value="Serine carboxypeptidase S28, SKS domain"/>
    <property type="match status" value="1"/>
</dbReference>
<evidence type="ECO:0000313" key="6">
    <source>
        <dbReference type="Proteomes" id="UP000504633"/>
    </source>
</evidence>
<dbReference type="OMA" id="MRYFRNA"/>
<dbReference type="RefSeq" id="XP_023166095.2">
    <property type="nucleotide sequence ID" value="XM_023310327.2"/>
</dbReference>
<accession>A0A6J1LI95</accession>
<keyword evidence="2 7" id="KW-0645">Protease</keyword>
<dbReference type="Pfam" id="PF05577">
    <property type="entry name" value="Peptidase_S28"/>
    <property type="match status" value="1"/>
</dbReference>
<dbReference type="InterPro" id="IPR029058">
    <property type="entry name" value="AB_hydrolase_fold"/>
</dbReference>
<dbReference type="InterPro" id="IPR008758">
    <property type="entry name" value="Peptidase_S28"/>
</dbReference>
<dbReference type="PANTHER" id="PTHR11010">
    <property type="entry name" value="PROTEASE S28 PRO-X CARBOXYPEPTIDASE-RELATED"/>
    <property type="match status" value="1"/>
</dbReference>
<evidence type="ECO:0000256" key="1">
    <source>
        <dbReference type="ARBA" id="ARBA00011079"/>
    </source>
</evidence>
<dbReference type="SUPFAM" id="SSF53474">
    <property type="entry name" value="alpha/beta-Hydrolases"/>
    <property type="match status" value="1"/>
</dbReference>
<keyword evidence="3" id="KW-0732">Signal</keyword>
<dbReference type="OrthoDB" id="1735038at2759"/>
<dbReference type="GO" id="GO:0008239">
    <property type="term" value="F:dipeptidyl-peptidase activity"/>
    <property type="evidence" value="ECO:0007669"/>
    <property type="project" value="TreeGrafter"/>
</dbReference>
<reference evidence="7" key="1">
    <citation type="submission" date="2025-08" db="UniProtKB">
        <authorList>
            <consortium name="RefSeq"/>
        </authorList>
    </citation>
    <scope>IDENTIFICATION</scope>
    <source>
        <strain evidence="7">15085-1641.00</strain>
        <tissue evidence="7">Whole body</tissue>
    </source>
</reference>
<keyword evidence="6" id="KW-1185">Reference proteome</keyword>
<evidence type="ECO:0000256" key="5">
    <source>
        <dbReference type="ARBA" id="ARBA00023180"/>
    </source>
</evidence>
<dbReference type="PANTHER" id="PTHR11010:SF5">
    <property type="entry name" value="RE36938P-RELATED"/>
    <property type="match status" value="1"/>
</dbReference>
<dbReference type="GO" id="GO:0006508">
    <property type="term" value="P:proteolysis"/>
    <property type="evidence" value="ECO:0007669"/>
    <property type="project" value="UniProtKB-KW"/>
</dbReference>
<comment type="similarity">
    <text evidence="1">Belongs to the peptidase S28 family.</text>
</comment>
<evidence type="ECO:0000313" key="7">
    <source>
        <dbReference type="RefSeq" id="XP_023166095.2"/>
    </source>
</evidence>
<evidence type="ECO:0000256" key="3">
    <source>
        <dbReference type="ARBA" id="ARBA00022729"/>
    </source>
</evidence>
<dbReference type="Proteomes" id="UP000504633">
    <property type="component" value="Unplaced"/>
</dbReference>
<evidence type="ECO:0000256" key="2">
    <source>
        <dbReference type="ARBA" id="ARBA00022670"/>
    </source>
</evidence>
<name>A0A6J1LI95_DROHY</name>
<dbReference type="AlphaFoldDB" id="A0A6J1LI95"/>
<dbReference type="GO" id="GO:0070008">
    <property type="term" value="F:serine-type exopeptidase activity"/>
    <property type="evidence" value="ECO:0007669"/>
    <property type="project" value="InterPro"/>
</dbReference>
<gene>
    <name evidence="7" type="primary">LOC111596213</name>
</gene>
<protein>
    <submittedName>
        <fullName evidence="7">Serine protease K12H4.7</fullName>
    </submittedName>
</protein>
<keyword evidence="5" id="KW-0325">Glycoprotein</keyword>
<sequence length="427" mass="48499">MRYFRNAKYHKPQGPIYIFLGGEWTITPGLLSTGLTHDMAVENGGILFYTEHRYYGQSWPYENNSLSVKHLKYLSLQQALADVAHFIQYQKSHSDNLKKSKVILIGGSYSGSMAAWMTHLYPELVTAAWASSAPLLAKADFYEYMQMVENSLTVSYGANCTQRLEQGFKHLVKLFNENKTNELLSRLNACPTYNASDRLDRITFFSGINNYFAWVTQSYSAYLPALCETLLLHQSSDAEALQTFLELLYSVDQRWNEYDCQDFSYKSMLQLFSESSDQSLGTRAWFYQTCSQFGWYTTTSSSSNISTSSTGSSFGNEVPLWYFEQLCRDAFGPEQSPAALALGIVQMNSEFGGDAFDHSLRYRQVLFTHGELDPWRALGCQNGHQALVIPGYSHVEDLASINVLDSVPMNLAKLRVMSFLRRHFEAI</sequence>
<keyword evidence="4" id="KW-0378">Hydrolase</keyword>
<dbReference type="GeneID" id="111596213"/>